<feature type="transmembrane region" description="Helical" evidence="7">
    <location>
        <begin position="147"/>
        <end position="174"/>
    </location>
</feature>
<evidence type="ECO:0000313" key="10">
    <source>
        <dbReference type="Proteomes" id="UP000800200"/>
    </source>
</evidence>
<dbReference type="InterPro" id="IPR049326">
    <property type="entry name" value="Rhodopsin_dom_fungi"/>
</dbReference>
<evidence type="ECO:0000313" key="9">
    <source>
        <dbReference type="EMBL" id="KAF2176565.1"/>
    </source>
</evidence>
<accession>A0A6A6DBR8</accession>
<gene>
    <name evidence="9" type="ORF">K469DRAFT_742884</name>
</gene>
<dbReference type="InterPro" id="IPR052337">
    <property type="entry name" value="SAT4-like"/>
</dbReference>
<dbReference type="Pfam" id="PF20684">
    <property type="entry name" value="Fung_rhodopsin"/>
    <property type="match status" value="1"/>
</dbReference>
<dbReference type="AlphaFoldDB" id="A0A6A6DBR8"/>
<feature type="region of interest" description="Disordered" evidence="6">
    <location>
        <begin position="329"/>
        <end position="353"/>
    </location>
</feature>
<evidence type="ECO:0000256" key="7">
    <source>
        <dbReference type="SAM" id="Phobius"/>
    </source>
</evidence>
<name>A0A6A6DBR8_9PEZI</name>
<feature type="transmembrane region" description="Helical" evidence="7">
    <location>
        <begin position="63"/>
        <end position="83"/>
    </location>
</feature>
<organism evidence="9 10">
    <name type="scientific">Zopfia rhizophila CBS 207.26</name>
    <dbReference type="NCBI Taxonomy" id="1314779"/>
    <lineage>
        <taxon>Eukaryota</taxon>
        <taxon>Fungi</taxon>
        <taxon>Dikarya</taxon>
        <taxon>Ascomycota</taxon>
        <taxon>Pezizomycotina</taxon>
        <taxon>Dothideomycetes</taxon>
        <taxon>Dothideomycetes incertae sedis</taxon>
        <taxon>Zopfiaceae</taxon>
        <taxon>Zopfia</taxon>
    </lineage>
</organism>
<dbReference type="OrthoDB" id="444631at2759"/>
<feature type="transmembrane region" description="Helical" evidence="7">
    <location>
        <begin position="106"/>
        <end position="126"/>
    </location>
</feature>
<sequence>MDIPTELPANAGETQTYSACAITIAGCILVGITIVLRYLGRWCLKRRQDIGKGKGDIFGMDDVFNILAVMTFYGLCIAVFIAIDRGMGTHVEVVLFKRGSKGLSDYNQAIFVCAAFYNTTLGMIKLSVLSLYRRILRGVPSQTLRTVVWAVFAIVACNTLANVLSVLFQCWPITAAWDVLIPADEKRCIDVNAFYLGNAITGVTTDATVYLLSIPIVKPLQMDNKTKLQLLATMLIGGFAVVTSAVRLGFMPALLSDPDTTMAMAVPMDWSVAEPAVGILVSSMPAIRAIRYLWRDPALNSYGSGAGHSTLKSRTGGGHIQLYDIKGSDTTGMAKSTSDAESGRAGNNNDSEEHLVMGSYGMKGLGAINRTTELEVKYSSK</sequence>
<feature type="domain" description="Rhodopsin" evidence="8">
    <location>
        <begin position="57"/>
        <end position="290"/>
    </location>
</feature>
<keyword evidence="10" id="KW-1185">Reference proteome</keyword>
<dbReference type="Proteomes" id="UP000800200">
    <property type="component" value="Unassembled WGS sequence"/>
</dbReference>
<keyword evidence="3 7" id="KW-1133">Transmembrane helix</keyword>
<comment type="similarity">
    <text evidence="5">Belongs to the SAT4 family.</text>
</comment>
<feature type="transmembrane region" description="Helical" evidence="7">
    <location>
        <begin position="228"/>
        <end position="250"/>
    </location>
</feature>
<dbReference type="PANTHER" id="PTHR33048:SF114">
    <property type="entry name" value="MEMBRANE PROTEIN PTH11-LIKE, PUTATIVE (AFU_ORTHOLOGUE AFUA_7G06620)-RELATED"/>
    <property type="match status" value="1"/>
</dbReference>
<protein>
    <recommendedName>
        <fullName evidence="8">Rhodopsin domain-containing protein</fullName>
    </recommendedName>
</protein>
<evidence type="ECO:0000256" key="4">
    <source>
        <dbReference type="ARBA" id="ARBA00023136"/>
    </source>
</evidence>
<dbReference type="GO" id="GO:0016020">
    <property type="term" value="C:membrane"/>
    <property type="evidence" value="ECO:0007669"/>
    <property type="project" value="UniProtKB-SubCell"/>
</dbReference>
<feature type="transmembrane region" description="Helical" evidence="7">
    <location>
        <begin position="16"/>
        <end position="39"/>
    </location>
</feature>
<comment type="subcellular location">
    <subcellularLocation>
        <location evidence="1">Membrane</location>
        <topology evidence="1">Multi-pass membrane protein</topology>
    </subcellularLocation>
</comment>
<evidence type="ECO:0000259" key="8">
    <source>
        <dbReference type="Pfam" id="PF20684"/>
    </source>
</evidence>
<feature type="transmembrane region" description="Helical" evidence="7">
    <location>
        <begin position="194"/>
        <end position="216"/>
    </location>
</feature>
<keyword evidence="4 7" id="KW-0472">Membrane</keyword>
<dbReference type="PANTHER" id="PTHR33048">
    <property type="entry name" value="PTH11-LIKE INTEGRAL MEMBRANE PROTEIN (AFU_ORTHOLOGUE AFUA_5G11245)"/>
    <property type="match status" value="1"/>
</dbReference>
<evidence type="ECO:0000256" key="6">
    <source>
        <dbReference type="SAM" id="MobiDB-lite"/>
    </source>
</evidence>
<feature type="transmembrane region" description="Helical" evidence="7">
    <location>
        <begin position="270"/>
        <end position="290"/>
    </location>
</feature>
<keyword evidence="2 7" id="KW-0812">Transmembrane</keyword>
<evidence type="ECO:0000256" key="2">
    <source>
        <dbReference type="ARBA" id="ARBA00022692"/>
    </source>
</evidence>
<dbReference type="EMBL" id="ML994705">
    <property type="protein sequence ID" value="KAF2176565.1"/>
    <property type="molecule type" value="Genomic_DNA"/>
</dbReference>
<evidence type="ECO:0000256" key="1">
    <source>
        <dbReference type="ARBA" id="ARBA00004141"/>
    </source>
</evidence>
<proteinExistence type="inferred from homology"/>
<evidence type="ECO:0000256" key="5">
    <source>
        <dbReference type="ARBA" id="ARBA00038359"/>
    </source>
</evidence>
<reference evidence="9" key="1">
    <citation type="journal article" date="2020" name="Stud. Mycol.">
        <title>101 Dothideomycetes genomes: a test case for predicting lifestyles and emergence of pathogens.</title>
        <authorList>
            <person name="Haridas S."/>
            <person name="Albert R."/>
            <person name="Binder M."/>
            <person name="Bloem J."/>
            <person name="Labutti K."/>
            <person name="Salamov A."/>
            <person name="Andreopoulos B."/>
            <person name="Baker S."/>
            <person name="Barry K."/>
            <person name="Bills G."/>
            <person name="Bluhm B."/>
            <person name="Cannon C."/>
            <person name="Castanera R."/>
            <person name="Culley D."/>
            <person name="Daum C."/>
            <person name="Ezra D."/>
            <person name="Gonzalez J."/>
            <person name="Henrissat B."/>
            <person name="Kuo A."/>
            <person name="Liang C."/>
            <person name="Lipzen A."/>
            <person name="Lutzoni F."/>
            <person name="Magnuson J."/>
            <person name="Mondo S."/>
            <person name="Nolan M."/>
            <person name="Ohm R."/>
            <person name="Pangilinan J."/>
            <person name="Park H.-J."/>
            <person name="Ramirez L."/>
            <person name="Alfaro M."/>
            <person name="Sun H."/>
            <person name="Tritt A."/>
            <person name="Yoshinaga Y."/>
            <person name="Zwiers L.-H."/>
            <person name="Turgeon B."/>
            <person name="Goodwin S."/>
            <person name="Spatafora J."/>
            <person name="Crous P."/>
            <person name="Grigoriev I."/>
        </authorList>
    </citation>
    <scope>NUCLEOTIDE SEQUENCE</scope>
    <source>
        <strain evidence="9">CBS 207.26</strain>
    </source>
</reference>
<evidence type="ECO:0000256" key="3">
    <source>
        <dbReference type="ARBA" id="ARBA00022989"/>
    </source>
</evidence>
<feature type="compositionally biased region" description="Polar residues" evidence="6">
    <location>
        <begin position="329"/>
        <end position="349"/>
    </location>
</feature>